<evidence type="ECO:0000313" key="3">
    <source>
        <dbReference type="EMBL" id="KNZ42269.1"/>
    </source>
</evidence>
<dbReference type="InterPro" id="IPR036188">
    <property type="entry name" value="FAD/NAD-bd_sf"/>
</dbReference>
<dbReference type="STRING" id="52689.AKG39_07770"/>
<reference evidence="4" key="1">
    <citation type="submission" date="2015-07" db="EMBL/GenBank/DDBJ databases">
        <title>Draft genome sequence of Acetobacterium bakii DSM 8293, a potential psychrophilic chemical producer through syngas fermentation.</title>
        <authorList>
            <person name="Song Y."/>
            <person name="Hwang S."/>
            <person name="Cho B.-K."/>
        </authorList>
    </citation>
    <scope>NUCLEOTIDE SEQUENCE [LARGE SCALE GENOMIC DNA]</scope>
    <source>
        <strain evidence="4">DSM 8239</strain>
    </source>
</reference>
<dbReference type="SUPFAM" id="SSF51905">
    <property type="entry name" value="FAD/NAD(P)-binding domain"/>
    <property type="match status" value="1"/>
</dbReference>
<sequence>MYDVAIIGAGIIGVSVARALSRYELSIAVFEKENDVSMGATKANSAIVHGGFAESHAKVKGGLCFKGRKQFDQLDKELNFGYEKIGSLVLAFEEEQLETLKNLYENGLANGVDDLEIIDHDQIMAMEPNVNPDVKYALHCKGAGVCSPFEMAIALAENAVANGVELFLNTEIKAIKQSNVGFELVDTNDQIHKAKYVINAGGLQSAVISAMVGADYFQITPRTGEYMVMVRGSGSIINKVLFQMPTKLGKGILVTPTYHGNLLIGPDAVNQDTDDKSTHAERLLKIFNEAKHTTSKLNIKQFIRSFTGVRSISSTDDFIIEATGVKGFINCAGIQSPGLTSSPAIADMVLDILKNEGCFMVENPSFNPYRAPVITRTELKPMKEIQPLIDMESNPQKIICRCEQITEGTIIDAMNRGIPVTTIDGVKRRTRSGAGWCQGTFCRPRVAAVMEKELGYEIDPSFDIEHSGVNRVGKNEIVDYILKHEHE</sequence>
<dbReference type="OrthoDB" id="9801699at2"/>
<comment type="caution">
    <text evidence="3">The sequence shown here is derived from an EMBL/GenBank/DDBJ whole genome shotgun (WGS) entry which is preliminary data.</text>
</comment>
<proteinExistence type="predicted"/>
<dbReference type="EMBL" id="LGYO01000017">
    <property type="protein sequence ID" value="KNZ42269.1"/>
    <property type="molecule type" value="Genomic_DNA"/>
</dbReference>
<dbReference type="PRINTS" id="PR00420">
    <property type="entry name" value="RNGMNOXGNASE"/>
</dbReference>
<gene>
    <name evidence="3" type="ORF">AKG39_07770</name>
</gene>
<dbReference type="Gene3D" id="1.10.10.1100">
    <property type="entry name" value="BFD-like [2Fe-2S]-binding domain"/>
    <property type="match status" value="1"/>
</dbReference>
<organism evidence="3 4">
    <name type="scientific">Acetobacterium bakii</name>
    <dbReference type="NCBI Taxonomy" id="52689"/>
    <lineage>
        <taxon>Bacteria</taxon>
        <taxon>Bacillati</taxon>
        <taxon>Bacillota</taxon>
        <taxon>Clostridia</taxon>
        <taxon>Eubacteriales</taxon>
        <taxon>Eubacteriaceae</taxon>
        <taxon>Acetobacterium</taxon>
    </lineage>
</organism>
<dbReference type="CDD" id="cd19946">
    <property type="entry name" value="GlpA-like_Fer2_BFD-like"/>
    <property type="match status" value="1"/>
</dbReference>
<evidence type="ECO:0000313" key="4">
    <source>
        <dbReference type="Proteomes" id="UP000036873"/>
    </source>
</evidence>
<dbReference type="Pfam" id="PF04324">
    <property type="entry name" value="Fer2_BFD"/>
    <property type="match status" value="1"/>
</dbReference>
<dbReference type="PANTHER" id="PTHR42720">
    <property type="entry name" value="GLYCEROL-3-PHOSPHATE DEHYDROGENASE"/>
    <property type="match status" value="1"/>
</dbReference>
<dbReference type="RefSeq" id="WP_050739817.1">
    <property type="nucleotide sequence ID" value="NZ_LGYO01000017.1"/>
</dbReference>
<dbReference type="AlphaFoldDB" id="A0A0L6U188"/>
<evidence type="ECO:0000259" key="2">
    <source>
        <dbReference type="Pfam" id="PF04324"/>
    </source>
</evidence>
<protein>
    <submittedName>
        <fullName evidence="3">FAD-dependent oxidoreductase</fullName>
    </submittedName>
</protein>
<dbReference type="InterPro" id="IPR052745">
    <property type="entry name" value="G3P_Oxidase/Oxidoreductase"/>
</dbReference>
<dbReference type="Proteomes" id="UP000036873">
    <property type="component" value="Unassembled WGS sequence"/>
</dbReference>
<dbReference type="Gene3D" id="3.30.9.10">
    <property type="entry name" value="D-Amino Acid Oxidase, subunit A, domain 2"/>
    <property type="match status" value="1"/>
</dbReference>
<dbReference type="PANTHER" id="PTHR42720:SF1">
    <property type="entry name" value="GLYCEROL 3-PHOSPHATE OXIDASE"/>
    <property type="match status" value="1"/>
</dbReference>
<keyword evidence="4" id="KW-1185">Reference proteome</keyword>
<dbReference type="InterPro" id="IPR007419">
    <property type="entry name" value="BFD-like_2Fe2S-bd_dom"/>
</dbReference>
<accession>A0A0L6U188</accession>
<dbReference type="PATRIC" id="fig|52689.4.peg.674"/>
<dbReference type="InterPro" id="IPR006076">
    <property type="entry name" value="FAD-dep_OxRdtase"/>
</dbReference>
<dbReference type="Pfam" id="PF01266">
    <property type="entry name" value="DAO"/>
    <property type="match status" value="1"/>
</dbReference>
<dbReference type="InterPro" id="IPR041854">
    <property type="entry name" value="BFD-like_2Fe2S-bd_dom_sf"/>
</dbReference>
<feature type="domain" description="BFD-like [2Fe-2S]-binding" evidence="2">
    <location>
        <begin position="398"/>
        <end position="451"/>
    </location>
</feature>
<evidence type="ECO:0000259" key="1">
    <source>
        <dbReference type="Pfam" id="PF01266"/>
    </source>
</evidence>
<name>A0A0L6U188_9FIRM</name>
<feature type="domain" description="FAD dependent oxidoreductase" evidence="1">
    <location>
        <begin position="3"/>
        <end position="350"/>
    </location>
</feature>
<dbReference type="Gene3D" id="3.50.50.60">
    <property type="entry name" value="FAD/NAD(P)-binding domain"/>
    <property type="match status" value="1"/>
</dbReference>